<dbReference type="Pfam" id="PF13954">
    <property type="entry name" value="PapC_N"/>
    <property type="match status" value="1"/>
</dbReference>
<dbReference type="InterPro" id="IPR037224">
    <property type="entry name" value="PapC_N_sf"/>
</dbReference>
<comment type="similarity">
    <text evidence="2">Belongs to the fimbrial export usher family.</text>
</comment>
<dbReference type="EMBL" id="CP040428">
    <property type="protein sequence ID" value="QCT19760.1"/>
    <property type="molecule type" value="Genomic_DNA"/>
</dbReference>
<dbReference type="GO" id="GO:0009297">
    <property type="term" value="P:pilus assembly"/>
    <property type="evidence" value="ECO:0007669"/>
    <property type="project" value="InterPro"/>
</dbReference>
<keyword evidence="4" id="KW-1134">Transmembrane beta strand</keyword>
<feature type="domain" description="PapC-like C-terminal" evidence="11">
    <location>
        <begin position="761"/>
        <end position="822"/>
    </location>
</feature>
<keyword evidence="8" id="KW-0472">Membrane</keyword>
<dbReference type="OrthoDB" id="6554712at2"/>
<dbReference type="PANTHER" id="PTHR30451">
    <property type="entry name" value="OUTER MEMBRANE USHER PROTEIN"/>
    <property type="match status" value="1"/>
</dbReference>
<keyword evidence="6" id="KW-0812">Transmembrane</keyword>
<evidence type="ECO:0000259" key="12">
    <source>
        <dbReference type="Pfam" id="PF13954"/>
    </source>
</evidence>
<dbReference type="Gene3D" id="2.60.40.2070">
    <property type="match status" value="1"/>
</dbReference>
<dbReference type="Gene3D" id="3.10.20.410">
    <property type="match status" value="1"/>
</dbReference>
<keyword evidence="5" id="KW-1029">Fimbrium biogenesis</keyword>
<keyword evidence="9" id="KW-0998">Cell outer membrane</keyword>
<organism evidence="13 14">
    <name type="scientific">Jejubacter calystegiae</name>
    <dbReference type="NCBI Taxonomy" id="2579935"/>
    <lineage>
        <taxon>Bacteria</taxon>
        <taxon>Pseudomonadati</taxon>
        <taxon>Pseudomonadota</taxon>
        <taxon>Gammaproteobacteria</taxon>
        <taxon>Enterobacterales</taxon>
        <taxon>Enterobacteriaceae</taxon>
        <taxon>Jejubacter</taxon>
    </lineage>
</organism>
<evidence type="ECO:0000256" key="2">
    <source>
        <dbReference type="ARBA" id="ARBA00008064"/>
    </source>
</evidence>
<evidence type="ECO:0000313" key="13">
    <source>
        <dbReference type="EMBL" id="QCT19760.1"/>
    </source>
</evidence>
<comment type="subcellular location">
    <subcellularLocation>
        <location evidence="1">Cell outer membrane</location>
        <topology evidence="1">Multi-pass membrane protein</topology>
    </subcellularLocation>
</comment>
<gene>
    <name evidence="13" type="ORF">FEM41_08900</name>
</gene>
<evidence type="ECO:0000256" key="8">
    <source>
        <dbReference type="ARBA" id="ARBA00023136"/>
    </source>
</evidence>
<dbReference type="InterPro" id="IPR043142">
    <property type="entry name" value="PapC-like_C_sf"/>
</dbReference>
<dbReference type="GO" id="GO:0015473">
    <property type="term" value="F:fimbrial usher porin activity"/>
    <property type="evidence" value="ECO:0007669"/>
    <property type="project" value="InterPro"/>
</dbReference>
<feature type="chain" id="PRO_5020958475" evidence="10">
    <location>
        <begin position="22"/>
        <end position="840"/>
    </location>
</feature>
<name>A0A4P8YGS6_9ENTR</name>
<dbReference type="InterPro" id="IPR000015">
    <property type="entry name" value="Fimb_usher"/>
</dbReference>
<evidence type="ECO:0000256" key="6">
    <source>
        <dbReference type="ARBA" id="ARBA00022692"/>
    </source>
</evidence>
<evidence type="ECO:0000256" key="10">
    <source>
        <dbReference type="SAM" id="SignalP"/>
    </source>
</evidence>
<evidence type="ECO:0000256" key="9">
    <source>
        <dbReference type="ARBA" id="ARBA00023237"/>
    </source>
</evidence>
<dbReference type="InterPro" id="IPR025885">
    <property type="entry name" value="PapC_N"/>
</dbReference>
<dbReference type="FunFam" id="2.60.40.3110:FF:000001">
    <property type="entry name" value="Putative fimbrial outer membrane usher"/>
    <property type="match status" value="1"/>
</dbReference>
<accession>A0A4P8YGS6</accession>
<dbReference type="Pfam" id="PF13953">
    <property type="entry name" value="PapC_C"/>
    <property type="match status" value="1"/>
</dbReference>
<evidence type="ECO:0000256" key="7">
    <source>
        <dbReference type="ARBA" id="ARBA00022729"/>
    </source>
</evidence>
<sequence>MKIVKRLFVIPMLLLSGMAWAEADYQFNPQFLGGGQAMSADLSWVNDGGELPPGQYDVNIYVNTVYVTSHSVSFQMVERGLSPCLTPDVLEKLGIDLHRLVSQATATQRCYSPDMDASDIRVSLDVATMNLQFTVPQGMMINRPRGYISPSSWEYGIHAGFLSYMINGSYREQINGERVRSRPLFAGLNSGLNLGAWRLRDYSTWNRSEGGAKFNRVRTWLQRDLAALRGQLYLGESYTSASLFDAVGVRGVQLNSDDNMLPASQRGYAPVIRGIARSQATVTLSQSGNVIYQTTVPPGEFTIGDLYPTASGGDIEVTQEEEGGSVRRWVVPFASVPNLVREGQAKYAVSLGRYRPQYQQTDPLFVQGELFYGMSHGLTLYSGTQLADNYQALAFGVGQNMGRFGALSLDLTHAHSRLADRQRYDGDSIRLRYSKVLSSTGTRLNFYSWRFSTQGFYNLSDTTRKRMNGGSQVESVDENGTTVTEYHDFYNLRYARKDRHQVLLAQTLSDWGSVSLSWERQGYWNSDRASESLQLSWSSSIGKVSWGAAWQQTRTLWSNQKDNIFSLNASIPLGEVRNATRVSYGVTSSETRDTSHRVGVSGYLPGMDNLNYSFSQRYARDNGYGADLSMQYLGSKGNVSLGYSYTDNSRTLSYGLSGGAVLHEDGVTLGQALGNTNILVKAPGAYGVAVEGRRGVRTDSRGYAVVPWATPYRLNRVALDIRDMPDTAELDSSVVSRIPVDGAMSRADFAIRSGFKAMFSLSYRDNVLPFGTLITQEGSESGSGIVGDNGAVYLSGLAPTGTLIARWDKGESHQCRIDYHLDDTRLNARTGLYIQEGVCR</sequence>
<dbReference type="InterPro" id="IPR025949">
    <property type="entry name" value="PapC-like_C"/>
</dbReference>
<dbReference type="InterPro" id="IPR042186">
    <property type="entry name" value="FimD_plug_dom"/>
</dbReference>
<keyword evidence="3" id="KW-0813">Transport</keyword>
<evidence type="ECO:0000256" key="4">
    <source>
        <dbReference type="ARBA" id="ARBA00022452"/>
    </source>
</evidence>
<dbReference type="Gene3D" id="2.60.40.2610">
    <property type="entry name" value="Outer membrane usher protein FimD, plug domain"/>
    <property type="match status" value="1"/>
</dbReference>
<feature type="domain" description="PapC N-terminal" evidence="12">
    <location>
        <begin position="26"/>
        <end position="168"/>
    </location>
</feature>
<proteinExistence type="inferred from homology"/>
<dbReference type="Gene3D" id="2.60.40.3110">
    <property type="match status" value="1"/>
</dbReference>
<dbReference type="PANTHER" id="PTHR30451:SF21">
    <property type="entry name" value="FIMBRIAL USHER DOMAIN-CONTAINING PROTEIN YDET-RELATED"/>
    <property type="match status" value="1"/>
</dbReference>
<evidence type="ECO:0000256" key="5">
    <source>
        <dbReference type="ARBA" id="ARBA00022558"/>
    </source>
</evidence>
<evidence type="ECO:0000259" key="11">
    <source>
        <dbReference type="Pfam" id="PF13953"/>
    </source>
</evidence>
<dbReference type="Proteomes" id="UP000302163">
    <property type="component" value="Chromosome"/>
</dbReference>
<protein>
    <submittedName>
        <fullName evidence="13">Fimbrial biogenesis outer membrane usher protein</fullName>
    </submittedName>
</protein>
<dbReference type="AlphaFoldDB" id="A0A4P8YGS6"/>
<dbReference type="GO" id="GO:0009279">
    <property type="term" value="C:cell outer membrane"/>
    <property type="evidence" value="ECO:0007669"/>
    <property type="project" value="UniProtKB-SubCell"/>
</dbReference>
<reference evidence="13 14" key="1">
    <citation type="submission" date="2019-05" db="EMBL/GenBank/DDBJ databases">
        <title>Complete genome sequence of Izhakiella calystegiae KSNA2, an endophyte isolated from beach morning glory (Calystegia soldanella).</title>
        <authorList>
            <person name="Jiang L."/>
            <person name="Jeong J.C."/>
            <person name="Kim C.Y."/>
            <person name="Kim D.H."/>
            <person name="Kim S.W."/>
            <person name="Lee j."/>
        </authorList>
    </citation>
    <scope>NUCLEOTIDE SEQUENCE [LARGE SCALE GENOMIC DNA]</scope>
    <source>
        <strain evidence="13 14">KSNA2</strain>
    </source>
</reference>
<dbReference type="KEGG" id="izh:FEM41_08900"/>
<evidence type="ECO:0000256" key="1">
    <source>
        <dbReference type="ARBA" id="ARBA00004571"/>
    </source>
</evidence>
<dbReference type="SUPFAM" id="SSF141729">
    <property type="entry name" value="FimD N-terminal domain-like"/>
    <property type="match status" value="1"/>
</dbReference>
<evidence type="ECO:0000313" key="14">
    <source>
        <dbReference type="Proteomes" id="UP000302163"/>
    </source>
</evidence>
<dbReference type="Pfam" id="PF00577">
    <property type="entry name" value="Usher"/>
    <property type="match status" value="1"/>
</dbReference>
<evidence type="ECO:0000256" key="3">
    <source>
        <dbReference type="ARBA" id="ARBA00022448"/>
    </source>
</evidence>
<keyword evidence="14" id="KW-1185">Reference proteome</keyword>
<keyword evidence="7 10" id="KW-0732">Signal</keyword>
<feature type="signal peptide" evidence="10">
    <location>
        <begin position="1"/>
        <end position="21"/>
    </location>
</feature>